<evidence type="ECO:0000256" key="8">
    <source>
        <dbReference type="ARBA" id="ARBA00032824"/>
    </source>
</evidence>
<evidence type="ECO:0000256" key="4">
    <source>
        <dbReference type="ARBA" id="ARBA00022862"/>
    </source>
</evidence>
<keyword evidence="6" id="KW-1015">Disulfide bond</keyword>
<proteinExistence type="inferred from homology"/>
<evidence type="ECO:0000256" key="2">
    <source>
        <dbReference type="ARBA" id="ARBA00013017"/>
    </source>
</evidence>
<evidence type="ECO:0000256" key="9">
    <source>
        <dbReference type="ARBA" id="ARBA00038489"/>
    </source>
</evidence>
<dbReference type="PANTHER" id="PTHR42801">
    <property type="entry name" value="THIOREDOXIN-DEPENDENT PEROXIDE REDUCTASE"/>
    <property type="match status" value="1"/>
</dbReference>
<dbReference type="SUPFAM" id="SSF52833">
    <property type="entry name" value="Thioredoxin-like"/>
    <property type="match status" value="1"/>
</dbReference>
<dbReference type="Gene3D" id="3.40.30.10">
    <property type="entry name" value="Glutaredoxin"/>
    <property type="match status" value="1"/>
</dbReference>
<dbReference type="InterPro" id="IPR036249">
    <property type="entry name" value="Thioredoxin-like_sf"/>
</dbReference>
<name>A0ABT8VF20_9BACL</name>
<dbReference type="InterPro" id="IPR013766">
    <property type="entry name" value="Thioredoxin_domain"/>
</dbReference>
<dbReference type="EC" id="1.11.1.24" evidence="2"/>
<protein>
    <recommendedName>
        <fullName evidence="2">thioredoxin-dependent peroxiredoxin</fullName>
        <ecNumber evidence="2">1.11.1.24</ecNumber>
    </recommendedName>
    <alternativeName>
        <fullName evidence="10">Bacterioferritin comigratory protein</fullName>
    </alternativeName>
    <alternativeName>
        <fullName evidence="8">Thioredoxin peroxidase</fullName>
    </alternativeName>
</protein>
<comment type="catalytic activity">
    <reaction evidence="11">
        <text>a hydroperoxide + [thioredoxin]-dithiol = an alcohol + [thioredoxin]-disulfide + H2O</text>
        <dbReference type="Rhea" id="RHEA:62620"/>
        <dbReference type="Rhea" id="RHEA-COMP:10698"/>
        <dbReference type="Rhea" id="RHEA-COMP:10700"/>
        <dbReference type="ChEBI" id="CHEBI:15377"/>
        <dbReference type="ChEBI" id="CHEBI:29950"/>
        <dbReference type="ChEBI" id="CHEBI:30879"/>
        <dbReference type="ChEBI" id="CHEBI:35924"/>
        <dbReference type="ChEBI" id="CHEBI:50058"/>
        <dbReference type="EC" id="1.11.1.24"/>
    </reaction>
</comment>
<evidence type="ECO:0000313" key="14">
    <source>
        <dbReference type="Proteomes" id="UP001168883"/>
    </source>
</evidence>
<evidence type="ECO:0000256" key="5">
    <source>
        <dbReference type="ARBA" id="ARBA00023002"/>
    </source>
</evidence>
<evidence type="ECO:0000256" key="10">
    <source>
        <dbReference type="ARBA" id="ARBA00041373"/>
    </source>
</evidence>
<evidence type="ECO:0000256" key="7">
    <source>
        <dbReference type="ARBA" id="ARBA00023284"/>
    </source>
</evidence>
<keyword evidence="7" id="KW-0676">Redox-active center</keyword>
<evidence type="ECO:0000313" key="13">
    <source>
        <dbReference type="EMBL" id="MDO3679577.1"/>
    </source>
</evidence>
<evidence type="ECO:0000256" key="3">
    <source>
        <dbReference type="ARBA" id="ARBA00022559"/>
    </source>
</evidence>
<dbReference type="InterPro" id="IPR000866">
    <property type="entry name" value="AhpC/TSA"/>
</dbReference>
<comment type="caution">
    <text evidence="13">The sequence shown here is derived from an EMBL/GenBank/DDBJ whole genome shotgun (WGS) entry which is preliminary data.</text>
</comment>
<reference evidence="13" key="1">
    <citation type="submission" date="2023-07" db="EMBL/GenBank/DDBJ databases">
        <authorList>
            <person name="Aktuganov G."/>
            <person name="Boyko T."/>
            <person name="Delegan Y."/>
            <person name="Galimzianova N."/>
            <person name="Gilvanova E."/>
            <person name="Korobov V."/>
            <person name="Kuzmina L."/>
            <person name="Melentiev A."/>
            <person name="Milman P."/>
            <person name="Ryabova A."/>
            <person name="Stupak E."/>
            <person name="Yasakov T."/>
            <person name="Zharikova N."/>
            <person name="Zhurenko E."/>
        </authorList>
    </citation>
    <scope>NUCLEOTIDE SEQUENCE</scope>
    <source>
        <strain evidence="13">IB-739</strain>
    </source>
</reference>
<keyword evidence="3" id="KW-0575">Peroxidase</keyword>
<evidence type="ECO:0000256" key="1">
    <source>
        <dbReference type="ARBA" id="ARBA00003330"/>
    </source>
</evidence>
<gene>
    <name evidence="13" type="ORF">Q3C12_21430</name>
</gene>
<comment type="function">
    <text evidence="1">Thiol-specific peroxidase that catalyzes the reduction of hydrogen peroxide and organic hydroperoxides to water and alcohols, respectively. Plays a role in cell protection against oxidative stress by detoxifying peroxides and as sensor of hydrogen peroxide-mediated signaling events.</text>
</comment>
<sequence length="209" mass="23428">MEAATAQMKRILPQEALDAFETSIRELRESGVGTGLELGTKAPDFTLTAHTGSKITLSEETAKGPVVLTFYRGGWCPFCNLQLAAYERIWSDIRAAGAQLIAVSPQTSDQSNLLNEKHRLSFPLLSDTYNQTAEQYNLKFKMPDHLQDIYRSLGISLDAFNGDHSWELPVSATFIMDKERIIRAAQVDADYKKRMEPAEIIRMLNSILT</sequence>
<keyword evidence="5" id="KW-0560">Oxidoreductase</keyword>
<keyword evidence="14" id="KW-1185">Reference proteome</keyword>
<dbReference type="Pfam" id="PF00578">
    <property type="entry name" value="AhpC-TSA"/>
    <property type="match status" value="1"/>
</dbReference>
<evidence type="ECO:0000256" key="6">
    <source>
        <dbReference type="ARBA" id="ARBA00023157"/>
    </source>
</evidence>
<dbReference type="CDD" id="cd02970">
    <property type="entry name" value="PRX_like2"/>
    <property type="match status" value="1"/>
</dbReference>
<evidence type="ECO:0000256" key="11">
    <source>
        <dbReference type="ARBA" id="ARBA00049091"/>
    </source>
</evidence>
<organism evidence="13 14">
    <name type="scientific">Paenibacillus ehimensis</name>
    <dbReference type="NCBI Taxonomy" id="79264"/>
    <lineage>
        <taxon>Bacteria</taxon>
        <taxon>Bacillati</taxon>
        <taxon>Bacillota</taxon>
        <taxon>Bacilli</taxon>
        <taxon>Bacillales</taxon>
        <taxon>Paenibacillaceae</taxon>
        <taxon>Paenibacillus</taxon>
    </lineage>
</organism>
<accession>A0ABT8VF20</accession>
<dbReference type="RefSeq" id="WP_246063022.1">
    <property type="nucleotide sequence ID" value="NZ_JARLKN010000059.1"/>
</dbReference>
<dbReference type="PANTHER" id="PTHR42801:SF7">
    <property type="entry name" value="SLL1159 PROTEIN"/>
    <property type="match status" value="1"/>
</dbReference>
<dbReference type="InterPro" id="IPR050924">
    <property type="entry name" value="Peroxiredoxin_BCP/PrxQ"/>
</dbReference>
<dbReference type="EMBL" id="JAUMKJ010000028">
    <property type="protein sequence ID" value="MDO3679577.1"/>
    <property type="molecule type" value="Genomic_DNA"/>
</dbReference>
<dbReference type="Proteomes" id="UP001168883">
    <property type="component" value="Unassembled WGS sequence"/>
</dbReference>
<dbReference type="PROSITE" id="PS51352">
    <property type="entry name" value="THIOREDOXIN_2"/>
    <property type="match status" value="1"/>
</dbReference>
<keyword evidence="4" id="KW-0049">Antioxidant</keyword>
<comment type="similarity">
    <text evidence="9">Belongs to the peroxiredoxin family. BCP/PrxQ subfamily.</text>
</comment>
<feature type="domain" description="Thioredoxin" evidence="12">
    <location>
        <begin position="36"/>
        <end position="209"/>
    </location>
</feature>
<evidence type="ECO:0000259" key="12">
    <source>
        <dbReference type="PROSITE" id="PS51352"/>
    </source>
</evidence>